<comment type="caution">
    <text evidence="1">The sequence shown here is derived from an EMBL/GenBank/DDBJ whole genome shotgun (WGS) entry which is preliminary data.</text>
</comment>
<dbReference type="Proteomes" id="UP000055024">
    <property type="component" value="Unassembled WGS sequence"/>
</dbReference>
<accession>A0A0V1F2L4</accession>
<feature type="non-terminal residue" evidence="1">
    <location>
        <position position="46"/>
    </location>
</feature>
<organism evidence="1 2">
    <name type="scientific">Trichinella zimbabwensis</name>
    <dbReference type="NCBI Taxonomy" id="268475"/>
    <lineage>
        <taxon>Eukaryota</taxon>
        <taxon>Metazoa</taxon>
        <taxon>Ecdysozoa</taxon>
        <taxon>Nematoda</taxon>
        <taxon>Enoplea</taxon>
        <taxon>Dorylaimia</taxon>
        <taxon>Trichinellida</taxon>
        <taxon>Trichinellidae</taxon>
        <taxon>Trichinella</taxon>
    </lineage>
</organism>
<dbReference type="AlphaFoldDB" id="A0A0V1F2L4"/>
<keyword evidence="2" id="KW-1185">Reference proteome</keyword>
<sequence length="46" mass="5418">LAFCCCVKHSRPPIFADLIIHESSQETDESNIRYYHESEIFSLLKF</sequence>
<evidence type="ECO:0000313" key="2">
    <source>
        <dbReference type="Proteomes" id="UP000055024"/>
    </source>
</evidence>
<feature type="non-terminal residue" evidence="1">
    <location>
        <position position="1"/>
    </location>
</feature>
<dbReference type="EMBL" id="JYDP01006937">
    <property type="protein sequence ID" value="KRY80247.1"/>
    <property type="molecule type" value="Genomic_DNA"/>
</dbReference>
<name>A0A0V1F2L4_9BILA</name>
<proteinExistence type="predicted"/>
<protein>
    <submittedName>
        <fullName evidence="1">Uncharacterized protein</fullName>
    </submittedName>
</protein>
<reference evidence="1 2" key="1">
    <citation type="submission" date="2015-01" db="EMBL/GenBank/DDBJ databases">
        <title>Evolution of Trichinella species and genotypes.</title>
        <authorList>
            <person name="Korhonen P.K."/>
            <person name="Edoardo P."/>
            <person name="Giuseppe L.R."/>
            <person name="Gasser R.B."/>
        </authorList>
    </citation>
    <scope>NUCLEOTIDE SEQUENCE [LARGE SCALE GENOMIC DNA]</scope>
    <source>
        <strain evidence="1">ISS1029</strain>
    </source>
</reference>
<gene>
    <name evidence="1" type="ORF">T11_12823</name>
</gene>
<evidence type="ECO:0000313" key="1">
    <source>
        <dbReference type="EMBL" id="KRY80247.1"/>
    </source>
</evidence>